<evidence type="ECO:0000313" key="3">
    <source>
        <dbReference type="EMBL" id="QDO87847.1"/>
    </source>
</evidence>
<keyword evidence="4" id="KW-1185">Reference proteome</keyword>
<feature type="compositionally biased region" description="Basic and acidic residues" evidence="1">
    <location>
        <begin position="11"/>
        <end position="24"/>
    </location>
</feature>
<dbReference type="RefSeq" id="WP_143782522.1">
    <property type="nucleotide sequence ID" value="NZ_CP041616.1"/>
</dbReference>
<protein>
    <submittedName>
        <fullName evidence="3">DUF4245 domain-containing protein</fullName>
    </submittedName>
</protein>
<dbReference type="OrthoDB" id="5146801at2"/>
<feature type="region of interest" description="Disordered" evidence="1">
    <location>
        <begin position="1"/>
        <end position="65"/>
    </location>
</feature>
<feature type="transmembrane region" description="Helical" evidence="2">
    <location>
        <begin position="78"/>
        <end position="95"/>
    </location>
</feature>
<keyword evidence="2" id="KW-1133">Transmembrane helix</keyword>
<proteinExistence type="predicted"/>
<sequence>MSRSPETNPTTREETAQDQERPVPDQDEPTQDQGVEPVPHRGQTAPDEGADTPPTTDGPQQGEDKSVARLRNYSVQNMVYSLLAVLALAFAWWALMPNPDQLERRPVEVDMVSPYAAAESDFPVWTPEAFLGEDWTANFATFETHAGSLSWRVGLVTPAGEYVEISQTAQATPEWVGALTEKAGEQVGTRTITGPDGPAEWTAYEGEERAVVLEPEQGEVGTTLVRGTAGWPEIEEFIGKLEVAG</sequence>
<keyword evidence="2" id="KW-0812">Transmembrane</keyword>
<name>A0A516G8J9_9MICO</name>
<organism evidence="3 4">
    <name type="scientific">Ornithinimicrobium ciconiae</name>
    <dbReference type="NCBI Taxonomy" id="2594265"/>
    <lineage>
        <taxon>Bacteria</taxon>
        <taxon>Bacillati</taxon>
        <taxon>Actinomycetota</taxon>
        <taxon>Actinomycetes</taxon>
        <taxon>Micrococcales</taxon>
        <taxon>Ornithinimicrobiaceae</taxon>
        <taxon>Ornithinimicrobium</taxon>
    </lineage>
</organism>
<evidence type="ECO:0000313" key="4">
    <source>
        <dbReference type="Proteomes" id="UP000315395"/>
    </source>
</evidence>
<evidence type="ECO:0000256" key="1">
    <source>
        <dbReference type="SAM" id="MobiDB-lite"/>
    </source>
</evidence>
<dbReference type="EMBL" id="CP041616">
    <property type="protein sequence ID" value="QDO87847.1"/>
    <property type="molecule type" value="Genomic_DNA"/>
</dbReference>
<dbReference type="InterPro" id="IPR025339">
    <property type="entry name" value="DUF4245"/>
</dbReference>
<dbReference type="AlphaFoldDB" id="A0A516G8J9"/>
<dbReference type="Pfam" id="PF14030">
    <property type="entry name" value="DUF4245"/>
    <property type="match status" value="1"/>
</dbReference>
<feature type="compositionally biased region" description="Polar residues" evidence="1">
    <location>
        <begin position="1"/>
        <end position="10"/>
    </location>
</feature>
<evidence type="ECO:0000256" key="2">
    <source>
        <dbReference type="SAM" id="Phobius"/>
    </source>
</evidence>
<dbReference type="KEGG" id="orz:FNH13_05350"/>
<accession>A0A516G8J9</accession>
<gene>
    <name evidence="3" type="ORF">FNH13_05350</name>
</gene>
<keyword evidence="2" id="KW-0472">Membrane</keyword>
<reference evidence="3 4" key="1">
    <citation type="submission" date="2019-07" db="EMBL/GenBank/DDBJ databases">
        <title>complete genome sequencing of Ornithinimicrobium sp. H23M54.</title>
        <authorList>
            <person name="Bae J.-W."/>
            <person name="Lee S.-Y."/>
        </authorList>
    </citation>
    <scope>NUCLEOTIDE SEQUENCE [LARGE SCALE GENOMIC DNA]</scope>
    <source>
        <strain evidence="3 4">H23M54</strain>
    </source>
</reference>
<dbReference type="Proteomes" id="UP000315395">
    <property type="component" value="Chromosome"/>
</dbReference>